<dbReference type="SUPFAM" id="SSF50346">
    <property type="entry name" value="PRC-barrel domain"/>
    <property type="match status" value="2"/>
</dbReference>
<dbReference type="InterPro" id="IPR011033">
    <property type="entry name" value="PRC_barrel-like_sf"/>
</dbReference>
<protein>
    <submittedName>
        <fullName evidence="2">PRC-barrel domain-containing protein</fullName>
    </submittedName>
</protein>
<comment type="caution">
    <text evidence="2">The sequence shown here is derived from an EMBL/GenBank/DDBJ whole genome shotgun (WGS) entry which is preliminary data.</text>
</comment>
<reference evidence="3" key="1">
    <citation type="journal article" date="2019" name="Int. J. Syst. Evol. Microbiol.">
        <title>The Global Catalogue of Microorganisms (GCM) 10K type strain sequencing project: providing services to taxonomists for standard genome sequencing and annotation.</title>
        <authorList>
            <consortium name="The Broad Institute Genomics Platform"/>
            <consortium name="The Broad Institute Genome Sequencing Center for Infectious Disease"/>
            <person name="Wu L."/>
            <person name="Ma J."/>
        </authorList>
    </citation>
    <scope>NUCLEOTIDE SEQUENCE [LARGE SCALE GENOMIC DNA]</scope>
    <source>
        <strain evidence="3">JCM 15395</strain>
    </source>
</reference>
<dbReference type="Proteomes" id="UP001500866">
    <property type="component" value="Unassembled WGS sequence"/>
</dbReference>
<feature type="domain" description="PRC-barrel" evidence="1">
    <location>
        <begin position="6"/>
        <end position="74"/>
    </location>
</feature>
<keyword evidence="3" id="KW-1185">Reference proteome</keyword>
<proteinExistence type="predicted"/>
<evidence type="ECO:0000313" key="2">
    <source>
        <dbReference type="EMBL" id="GAA0595785.1"/>
    </source>
</evidence>
<dbReference type="Pfam" id="PF05239">
    <property type="entry name" value="PRC"/>
    <property type="match status" value="1"/>
</dbReference>
<dbReference type="InterPro" id="IPR014747">
    <property type="entry name" value="Bac_photo_RC_H_C"/>
</dbReference>
<sequence length="239" mass="27725">MHYLTSTLKTYNIYATDGEMGKIHDLYFDDDKWGLRYVVVDSRKWLPGRRVLLSPASFDSIDSKEAFVKAKEDKETIRNSPKVPEGQPITREVEKSLTGYYGWGRYWTDSLVGGVQPRPYNDVRNEALAKDQIQQEMNLNEETNLDLRSADETMDYKVHADDGKLGHAADLVLDDHYWKMRYLIVESEGLPNENNYYVMDLEDVESVDWFEGDIYVRGSLDSIKQKRSYQAKEDILADL</sequence>
<evidence type="ECO:0000259" key="1">
    <source>
        <dbReference type="Pfam" id="PF05239"/>
    </source>
</evidence>
<evidence type="ECO:0000313" key="3">
    <source>
        <dbReference type="Proteomes" id="UP001500866"/>
    </source>
</evidence>
<dbReference type="EMBL" id="BAAADS010000006">
    <property type="protein sequence ID" value="GAA0595785.1"/>
    <property type="molecule type" value="Genomic_DNA"/>
</dbReference>
<name>A0ABP3QWF7_9BACI</name>
<dbReference type="InterPro" id="IPR027275">
    <property type="entry name" value="PRC-brl_dom"/>
</dbReference>
<gene>
    <name evidence="2" type="ORF">GCM10009001_09890</name>
</gene>
<dbReference type="Gene3D" id="3.90.50.10">
    <property type="entry name" value="Photosynthetic Reaction Center, subunit H, domain 2"/>
    <property type="match status" value="2"/>
</dbReference>
<dbReference type="RefSeq" id="WP_343810836.1">
    <property type="nucleotide sequence ID" value="NZ_BAAADS010000006.1"/>
</dbReference>
<accession>A0ABP3QWF7</accession>
<organism evidence="2 3">
    <name type="scientific">Virgibacillus siamensis</name>
    <dbReference type="NCBI Taxonomy" id="480071"/>
    <lineage>
        <taxon>Bacteria</taxon>
        <taxon>Bacillati</taxon>
        <taxon>Bacillota</taxon>
        <taxon>Bacilli</taxon>
        <taxon>Bacillales</taxon>
        <taxon>Bacillaceae</taxon>
        <taxon>Virgibacillus</taxon>
    </lineage>
</organism>